<keyword evidence="2" id="KW-1185">Reference proteome</keyword>
<dbReference type="AlphaFoldDB" id="A0A7S7M9S7"/>
<dbReference type="RefSeq" id="WP_194372563.1">
    <property type="nucleotide sequence ID" value="NZ_CP063767.1"/>
</dbReference>
<reference evidence="1 2" key="1">
    <citation type="submission" date="2020-10" db="EMBL/GenBank/DDBJ databases">
        <title>Olsenella immobilis sp.nov., isolated from the mud in a fermentation cellar used for the production of Chinese strong-flavoured liquor.</title>
        <authorList>
            <person name="Lu L."/>
        </authorList>
    </citation>
    <scope>NUCLEOTIDE SEQUENCE [LARGE SCALE GENOMIC DNA]</scope>
    <source>
        <strain evidence="1 2">LZLJ-2</strain>
    </source>
</reference>
<dbReference type="Proteomes" id="UP000593735">
    <property type="component" value="Chromosome"/>
</dbReference>
<evidence type="ECO:0000313" key="1">
    <source>
        <dbReference type="EMBL" id="QOY61334.1"/>
    </source>
</evidence>
<dbReference type="EMBL" id="CP063767">
    <property type="protein sequence ID" value="QOY61334.1"/>
    <property type="molecule type" value="Genomic_DNA"/>
</dbReference>
<protein>
    <submittedName>
        <fullName evidence="1">Uncharacterized protein</fullName>
    </submittedName>
</protein>
<accession>A0A7S7M9S7</accession>
<sequence length="213" mass="23503">MSNLIEELKERSLPVPNDNKPLGEVEPGRIEAIRTELLSGVGQAEVAQGVGFKSPETVKNWSDDPSSLNRDKAEKLVAYLATLIAKRYGIPEETARKVVLDELTKDTAEEAYIKGMDCILSNVCYYLLHDEVESLCDVAALTVLDERHTQAAQADLVAFLEVAEAWRRMYKARKSRNDARVIEAGNELRDAVTAFNAAVTKRATHVADEGQSA</sequence>
<proteinExistence type="predicted"/>
<gene>
    <name evidence="1" type="ORF">INP52_03865</name>
</gene>
<evidence type="ECO:0000313" key="2">
    <source>
        <dbReference type="Proteomes" id="UP000593735"/>
    </source>
</evidence>
<dbReference type="KEGG" id="tio:INP52_03865"/>
<name>A0A7S7M9S7_9ACTN</name>
<organism evidence="1 2">
    <name type="scientific">Thermophilibacter immobilis</name>
    <dbReference type="NCBI Taxonomy" id="2779519"/>
    <lineage>
        <taxon>Bacteria</taxon>
        <taxon>Bacillati</taxon>
        <taxon>Actinomycetota</taxon>
        <taxon>Coriobacteriia</taxon>
        <taxon>Coriobacteriales</taxon>
        <taxon>Atopobiaceae</taxon>
        <taxon>Thermophilibacter</taxon>
    </lineage>
</organism>